<feature type="binding site" evidence="8">
    <location>
        <position position="831"/>
    </location>
    <ligand>
        <name>S-adenosyl-L-methionine</name>
        <dbReference type="ChEBI" id="CHEBI:59789"/>
    </ligand>
</feature>
<dbReference type="GO" id="GO:0003700">
    <property type="term" value="F:DNA-binding transcription factor activity"/>
    <property type="evidence" value="ECO:0007669"/>
    <property type="project" value="InterPro"/>
</dbReference>
<dbReference type="InterPro" id="IPR029063">
    <property type="entry name" value="SAM-dependent_MTases_sf"/>
</dbReference>
<dbReference type="FunFam" id="3.90.430.10:FF:000001">
    <property type="entry name" value="Copper fist DNA-binding protein"/>
    <property type="match status" value="1"/>
</dbReference>
<proteinExistence type="inferred from homology"/>
<dbReference type="GO" id="GO:0003677">
    <property type="term" value="F:DNA binding"/>
    <property type="evidence" value="ECO:0007669"/>
    <property type="project" value="InterPro"/>
</dbReference>
<dbReference type="PROSITE" id="PS01119">
    <property type="entry name" value="COPPER_FIST_1"/>
    <property type="match status" value="1"/>
</dbReference>
<feature type="compositionally biased region" description="Polar residues" evidence="9">
    <location>
        <begin position="190"/>
        <end position="219"/>
    </location>
</feature>
<gene>
    <name evidence="8" type="primary">EFM7</name>
    <name evidence="11" type="ORF">KAF25_008344</name>
</gene>
<dbReference type="PROSITE" id="PS51560">
    <property type="entry name" value="SAM_MT_NNT1"/>
    <property type="match status" value="1"/>
</dbReference>
<keyword evidence="5" id="KW-0805">Transcription regulation</keyword>
<feature type="binding site" evidence="8">
    <location>
        <position position="945"/>
    </location>
    <ligand>
        <name>S-adenosyl-L-methionine</name>
        <dbReference type="ChEBI" id="CHEBI:59789"/>
    </ligand>
</feature>
<evidence type="ECO:0000256" key="6">
    <source>
        <dbReference type="ARBA" id="ARBA00023163"/>
    </source>
</evidence>
<feature type="region of interest" description="Disordered" evidence="9">
    <location>
        <begin position="411"/>
        <end position="460"/>
    </location>
</feature>
<feature type="binding site" evidence="8">
    <location>
        <position position="917"/>
    </location>
    <ligand>
        <name>S-adenosyl-L-methionine</name>
        <dbReference type="ChEBI" id="CHEBI:59789"/>
    </ligand>
</feature>
<dbReference type="EC" id="2.1.1.-" evidence="8"/>
<dbReference type="PANTHER" id="PTHR40470">
    <property type="entry name" value="PHYTANOYL-COA DIOXYGENASE FAMILY PROTEIN (AFU_ORTHOLOGUE AFUA_2G15850)"/>
    <property type="match status" value="1"/>
</dbReference>
<comment type="subcellular location">
    <subcellularLocation>
        <location evidence="8">Cytoplasm</location>
    </subcellularLocation>
    <subcellularLocation>
        <location evidence="1">Nucleus</location>
    </subcellularLocation>
</comment>
<reference evidence="11" key="1">
    <citation type="submission" date="2021-04" db="EMBL/GenBank/DDBJ databases">
        <title>Draft genome of Fusarium avenaceum strain F156N33, isolated from an atmospheric sample in Virginia.</title>
        <authorList>
            <person name="Yang S."/>
            <person name="Vinatzer B.A."/>
            <person name="Coleman J."/>
        </authorList>
    </citation>
    <scope>NUCLEOTIDE SEQUENCE</scope>
    <source>
        <strain evidence="11">F156N33</strain>
    </source>
</reference>
<dbReference type="SUPFAM" id="SSF51197">
    <property type="entry name" value="Clavaminate synthase-like"/>
    <property type="match status" value="1"/>
</dbReference>
<dbReference type="GO" id="GO:0071885">
    <property type="term" value="F:N-terminal protein N-methyltransferase activity"/>
    <property type="evidence" value="ECO:0007669"/>
    <property type="project" value="UniProtKB-UniRule"/>
</dbReference>
<feature type="region of interest" description="Disordered" evidence="9">
    <location>
        <begin position="555"/>
        <end position="623"/>
    </location>
</feature>
<dbReference type="InterPro" id="IPR001083">
    <property type="entry name" value="Cu_fist_DNA-bd_dom"/>
</dbReference>
<feature type="region of interest" description="Disordered" evidence="9">
    <location>
        <begin position="677"/>
        <end position="720"/>
    </location>
</feature>
<feature type="binding site" evidence="8">
    <location>
        <begin position="857"/>
        <end position="859"/>
    </location>
    <ligand>
        <name>S-adenosyl-L-methionine</name>
        <dbReference type="ChEBI" id="CHEBI:59789"/>
    </ligand>
</feature>
<keyword evidence="12" id="KW-1185">Reference proteome</keyword>
<comment type="function">
    <text evidence="8">S-adenosyl-L-methionine-dependent protein methyltransferase that trimethylates the N-terminal glycine 'Gly-2' of elongation factor 1-alpha, before also catalyzing the mono- and dimethylation of 'Lys-3'.</text>
</comment>
<comment type="caution">
    <text evidence="11">The sequence shown here is derived from an EMBL/GenBank/DDBJ whole genome shotgun (WGS) entry which is preliminary data.</text>
</comment>
<feature type="binding site" evidence="8">
    <location>
        <position position="879"/>
    </location>
    <ligand>
        <name>S-adenosyl-L-methionine</name>
        <dbReference type="ChEBI" id="CHEBI:59789"/>
    </ligand>
</feature>
<feature type="region of interest" description="Disordered" evidence="9">
    <location>
        <begin position="66"/>
        <end position="131"/>
    </location>
</feature>
<feature type="compositionally biased region" description="Polar residues" evidence="9">
    <location>
        <begin position="77"/>
        <end position="86"/>
    </location>
</feature>
<dbReference type="GO" id="GO:0005737">
    <property type="term" value="C:cytoplasm"/>
    <property type="evidence" value="ECO:0007669"/>
    <property type="project" value="UniProtKB-SubCell"/>
</dbReference>
<feature type="compositionally biased region" description="Basic and acidic residues" evidence="9">
    <location>
        <begin position="704"/>
        <end position="720"/>
    </location>
</feature>
<dbReference type="SUPFAM" id="SSF57879">
    <property type="entry name" value="Zinc domain conserved in yeast copper-regulated transcription factors"/>
    <property type="match status" value="1"/>
</dbReference>
<keyword evidence="7" id="KW-0539">Nucleus</keyword>
<keyword evidence="8" id="KW-0808">Transferase</keyword>
<dbReference type="CDD" id="cd02440">
    <property type="entry name" value="AdoMet_MTases"/>
    <property type="match status" value="1"/>
</dbReference>
<keyword evidence="8" id="KW-0949">S-adenosyl-L-methionine</keyword>
<evidence type="ECO:0000256" key="5">
    <source>
        <dbReference type="ARBA" id="ARBA00023015"/>
    </source>
</evidence>
<dbReference type="SMART" id="SM00412">
    <property type="entry name" value="Cu_FIST"/>
    <property type="match status" value="1"/>
</dbReference>
<dbReference type="PANTHER" id="PTHR40470:SF1">
    <property type="entry name" value="PHYTANOYL-COA DIOXYGENASE FAMILY PROTEIN (AFU_ORTHOLOGUE AFUA_2G15850)"/>
    <property type="match status" value="1"/>
</dbReference>
<keyword evidence="2" id="KW-0479">Metal-binding</keyword>
<feature type="compositionally biased region" description="Polar residues" evidence="9">
    <location>
        <begin position="269"/>
        <end position="280"/>
    </location>
</feature>
<keyword evidence="8" id="KW-0963">Cytoplasm</keyword>
<feature type="domain" description="Copper-fist" evidence="10">
    <location>
        <begin position="1"/>
        <end position="41"/>
    </location>
</feature>
<dbReference type="PROSITE" id="PS50073">
    <property type="entry name" value="COPPER_FIST_2"/>
    <property type="match status" value="1"/>
</dbReference>
<name>A0A9P7HAJ9_9HYPO</name>
<dbReference type="SMART" id="SM01090">
    <property type="entry name" value="Copper-fist"/>
    <property type="match status" value="1"/>
</dbReference>
<evidence type="ECO:0000256" key="1">
    <source>
        <dbReference type="ARBA" id="ARBA00004123"/>
    </source>
</evidence>
<organism evidence="11 12">
    <name type="scientific">Fusarium avenaceum</name>
    <dbReference type="NCBI Taxonomy" id="40199"/>
    <lineage>
        <taxon>Eukaryota</taxon>
        <taxon>Fungi</taxon>
        <taxon>Dikarya</taxon>
        <taxon>Ascomycota</taxon>
        <taxon>Pezizomycotina</taxon>
        <taxon>Sordariomycetes</taxon>
        <taxon>Hypocreomycetidae</taxon>
        <taxon>Hypocreales</taxon>
        <taxon>Nectriaceae</taxon>
        <taxon>Fusarium</taxon>
        <taxon>Fusarium tricinctum species complex</taxon>
    </lineage>
</organism>
<keyword evidence="6" id="KW-0804">Transcription</keyword>
<keyword evidence="4" id="KW-0186">Copper</keyword>
<evidence type="ECO:0000256" key="8">
    <source>
        <dbReference type="HAMAP-Rule" id="MF_03223"/>
    </source>
</evidence>
<dbReference type="Pfam" id="PF00649">
    <property type="entry name" value="Copper-fist"/>
    <property type="match status" value="1"/>
</dbReference>
<dbReference type="GO" id="GO:0016279">
    <property type="term" value="F:protein-lysine N-methyltransferase activity"/>
    <property type="evidence" value="ECO:0007669"/>
    <property type="project" value="UniProtKB-UniRule"/>
</dbReference>
<comment type="similarity">
    <text evidence="8">Belongs to the class I-like SAM-binding methyltransferase superfamily. EFM7 family.</text>
</comment>
<evidence type="ECO:0000313" key="12">
    <source>
        <dbReference type="Proteomes" id="UP000782241"/>
    </source>
</evidence>
<evidence type="ECO:0000256" key="7">
    <source>
        <dbReference type="ARBA" id="ARBA00023242"/>
    </source>
</evidence>
<keyword evidence="8" id="KW-0489">Methyltransferase</keyword>
<feature type="compositionally biased region" description="Acidic residues" evidence="9">
    <location>
        <begin position="584"/>
        <end position="595"/>
    </location>
</feature>
<accession>A0A9P7HAJ9</accession>
<dbReference type="InterPro" id="IPR019410">
    <property type="entry name" value="Methyltransf_16"/>
</dbReference>
<dbReference type="GO" id="GO:0005634">
    <property type="term" value="C:nucleus"/>
    <property type="evidence" value="ECO:0007669"/>
    <property type="project" value="UniProtKB-SubCell"/>
</dbReference>
<feature type="compositionally biased region" description="Polar residues" evidence="9">
    <location>
        <begin position="417"/>
        <end position="433"/>
    </location>
</feature>
<protein>
    <recommendedName>
        <fullName evidence="8">Protein N-terminal and lysine N-methyltransferase EFM7</fullName>
        <ecNumber evidence="8">2.1.1.-</ecNumber>
    </recommendedName>
    <alternativeName>
        <fullName evidence="8">Elongation factor methyltransferase 7</fullName>
    </alternativeName>
</protein>
<dbReference type="Pfam" id="PF10294">
    <property type="entry name" value="Methyltransf_16"/>
    <property type="match status" value="1"/>
</dbReference>
<dbReference type="Proteomes" id="UP000782241">
    <property type="component" value="Unassembled WGS sequence"/>
</dbReference>
<dbReference type="Pfam" id="PF05721">
    <property type="entry name" value="PhyH"/>
    <property type="match status" value="1"/>
</dbReference>
<dbReference type="Gene3D" id="3.90.430.10">
    <property type="entry name" value="Copper fist DNA-binding domain"/>
    <property type="match status" value="1"/>
</dbReference>
<dbReference type="GO" id="GO:0032259">
    <property type="term" value="P:methylation"/>
    <property type="evidence" value="ECO:0007669"/>
    <property type="project" value="UniProtKB-KW"/>
</dbReference>
<dbReference type="HAMAP" id="MF_03223">
    <property type="entry name" value="Methyltr_EFM7"/>
    <property type="match status" value="1"/>
</dbReference>
<evidence type="ECO:0000256" key="4">
    <source>
        <dbReference type="ARBA" id="ARBA00023008"/>
    </source>
</evidence>
<evidence type="ECO:0000256" key="9">
    <source>
        <dbReference type="SAM" id="MobiDB-lite"/>
    </source>
</evidence>
<sequence length="1322" mass="146569">MPLINGIKMACEPCIRGHRSTKCTHANERLMVPVRKPGRPLSTCPHPASRPCSCGRVTAAIPKKQACHCGPSKDAESPTTKPENGDSTSSSTPQSPVSKTPGSGYRVQKASSRGSNQSRRESVDPAALQRMDPKMLNILPAFDDISQKSVTPLPNMSPYGDLGMTPAESPFGPVMYPMFQPHIQPPIMSPDSSKTTMASQSGSITGTQVLEQPAQSTPKMGSCCGGRNADNAASVPITLASVPSPPKPKLKSCCSSSNDSPKPDHKSDTISASDIPTPNSMMMSPFPAPVMMPNGMYAYYPQPTVFTYPPQYGSYLQPLQPEQWRQVMATMTFAGQGGMPSPYGIPGATPFPTPTAPQTPHSAAGTSHQCSCGASCECVGCAAHPYNEATQSYVRSAWQSMMDTGYTHVNGHGNGEVPTTNDHSVSVNTTTDTIPPIGSAEGTVSPAAPQTPSEAASGMSEEQALSANDFFFVSYPFGDSCAGEEASCPCGDDSDLNAFEPLLGEYLSLQKQKDITQMDDHEVKGRWKSFVGKWNRKELAEGWYDPETFARISAENPAVPRERRASVHQEEREQPVENAIDNDNNSEDEEDDDDYGPTLPGSDRTRRSGPGIPTLQDLSLRTELNEEDRQASIADLRNARKADRTVQKERLDDLVPRAEAGTRERMLEKKAEVADKMRSFRDKSPGTMEVADEKELMGGGDSLDEYKKAKEREQRRKTDREIRREEIDRAKREEMEERKRAWQEREEGTVKSYSNSPFTLLLSLTLDPSSHDLYITMSAEIDYGFGDLMDDPEDYCPPTPPPTSQVFTMQSGKPITLHLVGASPTEAHHLWNGAKMIADFFEEDPSRVRDRTVLELGAAAGLPSLVAAILGARKVVVTDYPDPDIVRIMQKNIDECDETVEPRGRIANTVDAVGFVWGADPIPLLNRLNPTDESHKERFDVLILADLLFRHSEHGNMVKTIKETLKISRESVAYVFFTSYRPWKKELDMGFFDIAREQGFEVEQVSERRLDKPLFENDPGDLDVQKTVKGFAVRWSAEAYLNRDGFVLIKSIVNKDKLDALREASSKATQLARDGQWPYIRTVGKQFPPWDASQAREHGIWGVQHLMNPGLPGHELFTELYFSEAILGIVKQLLQCRDEDLVMELFNMLVRPEKDFELKWHRDDIPAEASDEEEMERLGKHAYHAQYNFALWADASLIVVPGSHRRARTLIERNADPFAKSLPDQLVVELQPGDIVFYNNNILHRGAYSSRKERMTLHGSVGHIQGSTLRARNVLQHGVGDWVDKCVLESLPEDDRRRADGMRQRLIHLGSESGQVGYSHQG</sequence>
<evidence type="ECO:0000313" key="11">
    <source>
        <dbReference type="EMBL" id="KAG5664610.1"/>
    </source>
</evidence>
<dbReference type="InterPro" id="IPR008775">
    <property type="entry name" value="Phytyl_CoA_dOase-like"/>
</dbReference>
<dbReference type="InterPro" id="IPR036395">
    <property type="entry name" value="Cu_fist_DNA-bd_dom_sf"/>
</dbReference>
<dbReference type="PRINTS" id="PR00617">
    <property type="entry name" value="COPPERFIST"/>
</dbReference>
<dbReference type="EMBL" id="JAGPUO010000002">
    <property type="protein sequence ID" value="KAG5664610.1"/>
    <property type="molecule type" value="Genomic_DNA"/>
</dbReference>
<evidence type="ECO:0000256" key="3">
    <source>
        <dbReference type="ARBA" id="ARBA00022833"/>
    </source>
</evidence>
<keyword evidence="3" id="KW-0862">Zinc</keyword>
<dbReference type="InterPro" id="IPR025784">
    <property type="entry name" value="EFM7"/>
</dbReference>
<dbReference type="Gene3D" id="3.40.50.150">
    <property type="entry name" value="Vaccinia Virus protein VP39"/>
    <property type="match status" value="1"/>
</dbReference>
<evidence type="ECO:0000256" key="2">
    <source>
        <dbReference type="ARBA" id="ARBA00022723"/>
    </source>
</evidence>
<dbReference type="SUPFAM" id="SSF53335">
    <property type="entry name" value="S-adenosyl-L-methionine-dependent methyltransferases"/>
    <property type="match status" value="1"/>
</dbReference>
<feature type="compositionally biased region" description="Basic and acidic residues" evidence="9">
    <location>
        <begin position="560"/>
        <end position="575"/>
    </location>
</feature>
<dbReference type="GO" id="GO:0005507">
    <property type="term" value="F:copper ion binding"/>
    <property type="evidence" value="ECO:0007669"/>
    <property type="project" value="InterPro"/>
</dbReference>
<evidence type="ECO:0000259" key="10">
    <source>
        <dbReference type="PROSITE" id="PS50073"/>
    </source>
</evidence>
<dbReference type="Gene3D" id="2.60.120.620">
    <property type="entry name" value="q2cbj1_9rhob like domain"/>
    <property type="match status" value="1"/>
</dbReference>
<feature type="compositionally biased region" description="Low complexity" evidence="9">
    <location>
        <begin position="87"/>
        <end position="101"/>
    </location>
</feature>
<feature type="region of interest" description="Disordered" evidence="9">
    <location>
        <begin position="190"/>
        <end position="280"/>
    </location>
</feature>